<keyword evidence="3" id="KW-0472">Membrane</keyword>
<evidence type="ECO:0000313" key="5">
    <source>
        <dbReference type="EMBL" id="VUG18365.1"/>
    </source>
</evidence>
<evidence type="ECO:0000256" key="3">
    <source>
        <dbReference type="SAM" id="Phobius"/>
    </source>
</evidence>
<dbReference type="PANTHER" id="PTHR47284:SF3">
    <property type="entry name" value="FATTY-ACID-BINDING PROTEIN 2"/>
    <property type="match status" value="1"/>
</dbReference>
<dbReference type="PANTHER" id="PTHR47284">
    <property type="entry name" value="FATTY-ACID-BINDING PROTEIN 2"/>
    <property type="match status" value="1"/>
</dbReference>
<dbReference type="SUPFAM" id="SSF54626">
    <property type="entry name" value="Chalcone isomerase"/>
    <property type="match status" value="1"/>
</dbReference>
<dbReference type="EMBL" id="CABFWN010000003">
    <property type="protein sequence ID" value="VUG18365.1"/>
    <property type="molecule type" value="Genomic_DNA"/>
</dbReference>
<reference evidence="5 6" key="1">
    <citation type="submission" date="2019-07" db="EMBL/GenBank/DDBJ databases">
        <authorList>
            <person name="Friedrich A."/>
            <person name="Schacherer J."/>
        </authorList>
    </citation>
    <scope>NUCLEOTIDE SEQUENCE [LARGE SCALE GENOMIC DNA]</scope>
</reference>
<dbReference type="InterPro" id="IPR036298">
    <property type="entry name" value="Chalcone_isomerase_sf"/>
</dbReference>
<sequence length="352" mass="39686">MLGRSCLRPFGRLLGIVSVSGSIHHELAKSVIFTTLKSPKSCQFGHMARRYSTEIGSPVGQKVTQTEQRRIWGKWQLLSVGGLISTGLAIWWIMNSKSVHNDTDPAPKPTSVNIDPLIDPLPKVITDPLTATFQLLGYGIRMVTFLGMKVYALGVYIAKDDLTKVHEVFNSRFLETLYEKDKDTKVAMTQKQALEKALEDDKLSVVLIDNLLNAGVRMTARICALRNTDLSHLRDGFVRTIKNSQYYKDIMKEGGERAEKLTRGLDELRRVMNSHHMKAYRNSRVFVEIIEGGKMRITVKVWDQNQFWDPVHMGVVQEPLVSRLLFLCYLSGPNPLVPAVRKTAAESLASLF</sequence>
<evidence type="ECO:0000256" key="2">
    <source>
        <dbReference type="ARBA" id="ARBA00018755"/>
    </source>
</evidence>
<evidence type="ECO:0000256" key="1">
    <source>
        <dbReference type="ARBA" id="ARBA00009111"/>
    </source>
</evidence>
<name>A0A7D9H4P0_DEKBR</name>
<dbReference type="Proteomes" id="UP000478008">
    <property type="component" value="Unassembled WGS sequence"/>
</dbReference>
<dbReference type="InterPro" id="IPR016088">
    <property type="entry name" value="Chalcone_isomerase_3-sand"/>
</dbReference>
<evidence type="ECO:0000313" key="6">
    <source>
        <dbReference type="Proteomes" id="UP000478008"/>
    </source>
</evidence>
<feature type="transmembrane region" description="Helical" evidence="3">
    <location>
        <begin position="75"/>
        <end position="94"/>
    </location>
</feature>
<dbReference type="InterPro" id="IPR016087">
    <property type="entry name" value="Chalcone_isomerase"/>
</dbReference>
<accession>A0A7D9H4P0</accession>
<dbReference type="Pfam" id="PF16035">
    <property type="entry name" value="Chalcone_2"/>
    <property type="match status" value="1"/>
</dbReference>
<feature type="domain" description="Chalcone isomerase" evidence="4">
    <location>
        <begin position="132"/>
        <end position="343"/>
    </location>
</feature>
<gene>
    <name evidence="5" type="primary">AIM18</name>
    <name evidence="5" type="ORF">DEBR0S3_08856G</name>
</gene>
<organism evidence="5 6">
    <name type="scientific">Dekkera bruxellensis</name>
    <name type="common">Brettanomyces custersii</name>
    <dbReference type="NCBI Taxonomy" id="5007"/>
    <lineage>
        <taxon>Eukaryota</taxon>
        <taxon>Fungi</taxon>
        <taxon>Dikarya</taxon>
        <taxon>Ascomycota</taxon>
        <taxon>Saccharomycotina</taxon>
        <taxon>Pichiomycetes</taxon>
        <taxon>Pichiales</taxon>
        <taxon>Pichiaceae</taxon>
        <taxon>Brettanomyces</taxon>
    </lineage>
</organism>
<keyword evidence="3" id="KW-0812">Transmembrane</keyword>
<keyword evidence="3" id="KW-1133">Transmembrane helix</keyword>
<protein>
    <recommendedName>
        <fullName evidence="2">Altered inheritance of mitochondria protein 18, mitochondrial</fullName>
    </recommendedName>
</protein>
<proteinExistence type="inferred from homology"/>
<dbReference type="AlphaFoldDB" id="A0A7D9H4P0"/>
<dbReference type="GO" id="GO:0016872">
    <property type="term" value="F:intramolecular lyase activity"/>
    <property type="evidence" value="ECO:0007669"/>
    <property type="project" value="InterPro"/>
</dbReference>
<dbReference type="Gene3D" id="3.50.70.10">
    <property type="match status" value="1"/>
</dbReference>
<keyword evidence="6" id="KW-1185">Reference proteome</keyword>
<comment type="similarity">
    <text evidence="1">Belongs to the AIM18/AIM46 family.</text>
</comment>
<evidence type="ECO:0000259" key="4">
    <source>
        <dbReference type="Pfam" id="PF16035"/>
    </source>
</evidence>